<keyword evidence="2 3" id="KW-0479">Metal-binding</keyword>
<comment type="similarity">
    <text evidence="1">Belongs to the GTP cyclohydrolase I type 2/NIF3 family.</text>
</comment>
<dbReference type="Gene3D" id="3.40.1390.30">
    <property type="entry name" value="NIF3 (NGG1p interacting factor 3)-like"/>
    <property type="match status" value="2"/>
</dbReference>
<evidence type="ECO:0000256" key="2">
    <source>
        <dbReference type="ARBA" id="ARBA00022723"/>
    </source>
</evidence>
<dbReference type="GO" id="GO:0046872">
    <property type="term" value="F:metal ion binding"/>
    <property type="evidence" value="ECO:0007669"/>
    <property type="project" value="UniProtKB-KW"/>
</dbReference>
<feature type="binding site" evidence="3">
    <location>
        <position position="64"/>
    </location>
    <ligand>
        <name>a divalent metal cation</name>
        <dbReference type="ChEBI" id="CHEBI:60240"/>
        <label>2</label>
    </ligand>
</feature>
<gene>
    <name evidence="4" type="ORF">HPTL_0683</name>
</gene>
<dbReference type="InterPro" id="IPR036069">
    <property type="entry name" value="DUF34/NIF3_sf"/>
</dbReference>
<evidence type="ECO:0000313" key="4">
    <source>
        <dbReference type="EMBL" id="BBD76951.1"/>
    </source>
</evidence>
<dbReference type="PANTHER" id="PTHR13799">
    <property type="entry name" value="NGG1 INTERACTING FACTOR 3"/>
    <property type="match status" value="1"/>
</dbReference>
<evidence type="ECO:0000313" key="5">
    <source>
        <dbReference type="Proteomes" id="UP000262004"/>
    </source>
</evidence>
<dbReference type="NCBIfam" id="TIGR00486">
    <property type="entry name" value="YbgI_SA1388"/>
    <property type="match status" value="1"/>
</dbReference>
<dbReference type="Pfam" id="PF01784">
    <property type="entry name" value="DUF34_NIF3"/>
    <property type="match status" value="1"/>
</dbReference>
<dbReference type="OrthoDB" id="9800881at2"/>
<feature type="binding site" evidence="3">
    <location>
        <position position="222"/>
    </location>
    <ligand>
        <name>a divalent metal cation</name>
        <dbReference type="ChEBI" id="CHEBI:60240"/>
        <label>1</label>
    </ligand>
</feature>
<feature type="binding site" evidence="3">
    <location>
        <position position="63"/>
    </location>
    <ligand>
        <name>a divalent metal cation</name>
        <dbReference type="ChEBI" id="CHEBI:60240"/>
        <label>1</label>
    </ligand>
</feature>
<dbReference type="AlphaFoldDB" id="A0A2Z6DWW4"/>
<proteinExistence type="inferred from homology"/>
<dbReference type="Proteomes" id="UP000262004">
    <property type="component" value="Chromosome"/>
</dbReference>
<sequence length="254" mass="27967">MHLWELTATLDEWLAPHLFRDYCPNGLQVEGRSEVRRIMTAVTANRTTIEAAVAAEVDLLLVHHGLFWKGDDPCVVGLKRRRLRLLLTAEISLVAYHLPLDAHPEVGNNAVWAQAMGWVTLERFGDQSLGCLGEWGNETDRDCPPTVAVLANRLQATLGHTPLVVGDPDRPVRRLAWCSGAAQSFFLEAVAKRVDAFVTGEISEPYVHLARESGVAFLAAGHHATERFGVQALGARLAQRYGITVTFFDDPSPV</sequence>
<protein>
    <submittedName>
        <fullName evidence="4">Metal-binding protein</fullName>
    </submittedName>
</protein>
<name>A0A2Z6DWW4_HYDTE</name>
<dbReference type="PANTHER" id="PTHR13799:SF14">
    <property type="entry name" value="GTP CYCLOHYDROLASE 1 TYPE 2 HOMOLOG"/>
    <property type="match status" value="1"/>
</dbReference>
<evidence type="ECO:0000256" key="1">
    <source>
        <dbReference type="ARBA" id="ARBA00006964"/>
    </source>
</evidence>
<dbReference type="InterPro" id="IPR002678">
    <property type="entry name" value="DUF34/NIF3"/>
</dbReference>
<dbReference type="GO" id="GO:0005737">
    <property type="term" value="C:cytoplasm"/>
    <property type="evidence" value="ECO:0007669"/>
    <property type="project" value="TreeGrafter"/>
</dbReference>
<accession>A0A2Z6DWW4</accession>
<keyword evidence="5" id="KW-1185">Reference proteome</keyword>
<feature type="binding site" evidence="3">
    <location>
        <position position="101"/>
    </location>
    <ligand>
        <name>a divalent metal cation</name>
        <dbReference type="ChEBI" id="CHEBI:60240"/>
        <label>1</label>
    </ligand>
</feature>
<dbReference type="KEGG" id="htl:HPTL_0683"/>
<dbReference type="SUPFAM" id="SSF102705">
    <property type="entry name" value="NIF3 (NGG1p interacting factor 3)-like"/>
    <property type="match status" value="1"/>
</dbReference>
<evidence type="ECO:0000256" key="3">
    <source>
        <dbReference type="PIRSR" id="PIRSR602678-1"/>
    </source>
</evidence>
<feature type="binding site" evidence="3">
    <location>
        <position position="226"/>
    </location>
    <ligand>
        <name>a divalent metal cation</name>
        <dbReference type="ChEBI" id="CHEBI:60240"/>
        <label>1</label>
    </ligand>
</feature>
<organism evidence="4 5">
    <name type="scientific">Hydrogenophilus thermoluteolus</name>
    <name type="common">Pseudomonas hydrogenothermophila</name>
    <dbReference type="NCBI Taxonomy" id="297"/>
    <lineage>
        <taxon>Bacteria</taxon>
        <taxon>Pseudomonadati</taxon>
        <taxon>Pseudomonadota</taxon>
        <taxon>Hydrogenophilia</taxon>
        <taxon>Hydrogenophilales</taxon>
        <taxon>Hydrogenophilaceae</taxon>
        <taxon>Hydrogenophilus</taxon>
    </lineage>
</organism>
<reference evidence="4 5" key="1">
    <citation type="submission" date="2018-04" db="EMBL/GenBank/DDBJ databases">
        <title>Complete genome sequence of Hydrogenophilus thermoluteolus TH-1.</title>
        <authorList>
            <person name="Arai H."/>
        </authorList>
    </citation>
    <scope>NUCLEOTIDE SEQUENCE [LARGE SCALE GENOMIC DNA]</scope>
    <source>
        <strain evidence="4 5">TH-1</strain>
    </source>
</reference>
<dbReference type="RefSeq" id="WP_119334741.1">
    <property type="nucleotide sequence ID" value="NZ_AP018558.1"/>
</dbReference>
<dbReference type="EMBL" id="AP018558">
    <property type="protein sequence ID" value="BBD76951.1"/>
    <property type="molecule type" value="Genomic_DNA"/>
</dbReference>